<sequence>MRLTQRVRSFFSLRKHGTFPSLEHLPQFYLSQAVISFAAMFFLAGTGVGITSALQKGSRELLSFIVLFGAINSMGALGSGVGFHNSGLSGCAPRNSYPP</sequence>
<evidence type="ECO:0000313" key="2">
    <source>
        <dbReference type="EMBL" id="MDQ0996269.1"/>
    </source>
</evidence>
<name>A0ABU0S687_9HYPH</name>
<keyword evidence="1" id="KW-1133">Transmembrane helix</keyword>
<evidence type="ECO:0000313" key="3">
    <source>
        <dbReference type="Proteomes" id="UP001237780"/>
    </source>
</evidence>
<proteinExistence type="predicted"/>
<dbReference type="Proteomes" id="UP001237780">
    <property type="component" value="Unassembled WGS sequence"/>
</dbReference>
<feature type="transmembrane region" description="Helical" evidence="1">
    <location>
        <begin position="29"/>
        <end position="54"/>
    </location>
</feature>
<evidence type="ECO:0008006" key="4">
    <source>
        <dbReference type="Google" id="ProtNLM"/>
    </source>
</evidence>
<feature type="transmembrane region" description="Helical" evidence="1">
    <location>
        <begin position="61"/>
        <end position="83"/>
    </location>
</feature>
<organism evidence="2 3">
    <name type="scientific">Phyllobacterium ifriqiyense</name>
    <dbReference type="NCBI Taxonomy" id="314238"/>
    <lineage>
        <taxon>Bacteria</taxon>
        <taxon>Pseudomonadati</taxon>
        <taxon>Pseudomonadota</taxon>
        <taxon>Alphaproteobacteria</taxon>
        <taxon>Hyphomicrobiales</taxon>
        <taxon>Phyllobacteriaceae</taxon>
        <taxon>Phyllobacterium</taxon>
    </lineage>
</organism>
<keyword evidence="1" id="KW-0812">Transmembrane</keyword>
<keyword evidence="1" id="KW-0472">Membrane</keyword>
<keyword evidence="3" id="KW-1185">Reference proteome</keyword>
<reference evidence="2 3" key="1">
    <citation type="submission" date="2023-07" db="EMBL/GenBank/DDBJ databases">
        <title>Comparative genomics of wheat-associated soil bacteria to identify genetic determinants of phenazine resistance.</title>
        <authorList>
            <person name="Mouncey N."/>
        </authorList>
    </citation>
    <scope>NUCLEOTIDE SEQUENCE [LARGE SCALE GENOMIC DNA]</scope>
    <source>
        <strain evidence="2 3">W4I11</strain>
    </source>
</reference>
<evidence type="ECO:0000256" key="1">
    <source>
        <dbReference type="SAM" id="Phobius"/>
    </source>
</evidence>
<protein>
    <recommendedName>
        <fullName evidence="4">Major facilitator superfamily (MFS) profile domain-containing protein</fullName>
    </recommendedName>
</protein>
<accession>A0ABU0S687</accession>
<dbReference type="EMBL" id="JAUSZT010000002">
    <property type="protein sequence ID" value="MDQ0996269.1"/>
    <property type="molecule type" value="Genomic_DNA"/>
</dbReference>
<comment type="caution">
    <text evidence="2">The sequence shown here is derived from an EMBL/GenBank/DDBJ whole genome shotgun (WGS) entry which is preliminary data.</text>
</comment>
<gene>
    <name evidence="2" type="ORF">QFZ34_001446</name>
</gene>